<feature type="region of interest" description="Disordered" evidence="2">
    <location>
        <begin position="103"/>
        <end position="133"/>
    </location>
</feature>
<dbReference type="InterPro" id="IPR002181">
    <property type="entry name" value="Fibrinogen_a/b/g_C_dom"/>
</dbReference>
<evidence type="ECO:0000259" key="3">
    <source>
        <dbReference type="PROSITE" id="PS51406"/>
    </source>
</evidence>
<keyword evidence="5" id="KW-1185">Reference proteome</keyword>
<protein>
    <recommendedName>
        <fullName evidence="3">Fibrinogen C-terminal domain-containing protein</fullName>
    </recommendedName>
</protein>
<reference evidence="4 5" key="1">
    <citation type="submission" date="2022-12" db="EMBL/GenBank/DDBJ databases">
        <title>Chromosome-level genome assembly of true bugs.</title>
        <authorList>
            <person name="Ma L."/>
            <person name="Li H."/>
        </authorList>
    </citation>
    <scope>NUCLEOTIDE SEQUENCE [LARGE SCALE GENOMIC DNA]</scope>
    <source>
        <strain evidence="4">Lab_2022b</strain>
    </source>
</reference>
<dbReference type="SMART" id="SM00186">
    <property type="entry name" value="FBG"/>
    <property type="match status" value="1"/>
</dbReference>
<evidence type="ECO:0000313" key="5">
    <source>
        <dbReference type="Proteomes" id="UP001461498"/>
    </source>
</evidence>
<comment type="caution">
    <text evidence="4">The sequence shown here is derived from an EMBL/GenBank/DDBJ whole genome shotgun (WGS) entry which is preliminary data.</text>
</comment>
<sequence length="544" mass="60753">MQTQIRPKGRPFPPPHPPIPPHLPSPPPPLHPHLPPPLPRFPPPTPPLHHPLPPTPPRPPPPPSRPRPPSFHPPLPPFTPPSLPFPPHLPPLHPPFTPPPLPFPPHLPPFHPPPPRPRPHPPPRLPPPFHPTIPLTPHPFTPPPLHFPPHLPPFPPPPPLYPTRIAVYENEISGDGYDKRTRHQRYLRKRLDTLETRVILLEEEDRTVNTKLTDINDKLGLLDGVNSTSVDKVHASMLELLESVEALESKVDSNLPTVQKEISRTELSLGQLMQQTAVMKEDQENQKLSVKALGEGLSAIQQKLSTVSKTHLNSTNSLLTNQNKDCCSANNVVRKMKTVIEEYDNIVASLPNACPNNGASGKVNMLNLAGKPRLAACDKGWTLIQRRKDGTVQFNKDWEDYAVGFGTPEGEFWLGNEALHSLTSGNTSRLKVDMVDIYGRLWIAEYATFKVGNRESGFKLEVSGYSGNASDALDYQNGMQFSARDSDRDISNTHCAANYEGGWWFSHCQHANLNGRYNLGLTWFHAAKNEWIAVAESTMKLWTH</sequence>
<name>A0AAW1CLZ7_9HEMI</name>
<dbReference type="Gene3D" id="3.90.215.10">
    <property type="entry name" value="Gamma Fibrinogen, chain A, domain 1"/>
    <property type="match status" value="1"/>
</dbReference>
<organism evidence="4 5">
    <name type="scientific">Rhynocoris fuscipes</name>
    <dbReference type="NCBI Taxonomy" id="488301"/>
    <lineage>
        <taxon>Eukaryota</taxon>
        <taxon>Metazoa</taxon>
        <taxon>Ecdysozoa</taxon>
        <taxon>Arthropoda</taxon>
        <taxon>Hexapoda</taxon>
        <taxon>Insecta</taxon>
        <taxon>Pterygota</taxon>
        <taxon>Neoptera</taxon>
        <taxon>Paraneoptera</taxon>
        <taxon>Hemiptera</taxon>
        <taxon>Heteroptera</taxon>
        <taxon>Panheteroptera</taxon>
        <taxon>Cimicomorpha</taxon>
        <taxon>Reduviidae</taxon>
        <taxon>Harpactorinae</taxon>
        <taxon>Harpactorini</taxon>
        <taxon>Rhynocoris</taxon>
    </lineage>
</organism>
<feature type="domain" description="Fibrinogen C-terminal" evidence="3">
    <location>
        <begin position="345"/>
        <end position="544"/>
    </location>
</feature>
<dbReference type="InterPro" id="IPR036056">
    <property type="entry name" value="Fibrinogen-like_C"/>
</dbReference>
<gene>
    <name evidence="4" type="ORF">O3M35_002863</name>
</gene>
<dbReference type="PANTHER" id="PTHR19143:SF444">
    <property type="entry name" value="PROTEIN SCABROUS"/>
    <property type="match status" value="1"/>
</dbReference>
<dbReference type="SUPFAM" id="SSF56496">
    <property type="entry name" value="Fibrinogen C-terminal domain-like"/>
    <property type="match status" value="1"/>
</dbReference>
<evidence type="ECO:0000256" key="1">
    <source>
        <dbReference type="ARBA" id="ARBA00023157"/>
    </source>
</evidence>
<dbReference type="CDD" id="cd00087">
    <property type="entry name" value="FReD"/>
    <property type="match status" value="1"/>
</dbReference>
<keyword evidence="1" id="KW-1015">Disulfide bond</keyword>
<feature type="compositionally biased region" description="Pro residues" evidence="2">
    <location>
        <begin position="10"/>
        <end position="91"/>
    </location>
</feature>
<dbReference type="InterPro" id="IPR020837">
    <property type="entry name" value="Fibrinogen_CS"/>
</dbReference>
<dbReference type="Proteomes" id="UP001461498">
    <property type="component" value="Unassembled WGS sequence"/>
</dbReference>
<dbReference type="PANTHER" id="PTHR19143">
    <property type="entry name" value="FIBRINOGEN/TENASCIN/ANGIOPOEITIN"/>
    <property type="match status" value="1"/>
</dbReference>
<proteinExistence type="predicted"/>
<dbReference type="InterPro" id="IPR050373">
    <property type="entry name" value="Fibrinogen_C-term_domain"/>
</dbReference>
<dbReference type="GO" id="GO:0005615">
    <property type="term" value="C:extracellular space"/>
    <property type="evidence" value="ECO:0007669"/>
    <property type="project" value="TreeGrafter"/>
</dbReference>
<dbReference type="PROSITE" id="PS00514">
    <property type="entry name" value="FIBRINOGEN_C_1"/>
    <property type="match status" value="1"/>
</dbReference>
<accession>A0AAW1CLZ7</accession>
<dbReference type="PROSITE" id="PS51406">
    <property type="entry name" value="FIBRINOGEN_C_2"/>
    <property type="match status" value="1"/>
</dbReference>
<dbReference type="AlphaFoldDB" id="A0AAW1CLZ7"/>
<dbReference type="EMBL" id="JAPXFL010000011">
    <property type="protein sequence ID" value="KAK9499926.1"/>
    <property type="molecule type" value="Genomic_DNA"/>
</dbReference>
<feature type="region of interest" description="Disordered" evidence="2">
    <location>
        <begin position="1"/>
        <end position="91"/>
    </location>
</feature>
<dbReference type="InterPro" id="IPR014716">
    <property type="entry name" value="Fibrinogen_a/b/g_C_1"/>
</dbReference>
<evidence type="ECO:0000256" key="2">
    <source>
        <dbReference type="SAM" id="MobiDB-lite"/>
    </source>
</evidence>
<dbReference type="Pfam" id="PF00147">
    <property type="entry name" value="Fibrinogen_C"/>
    <property type="match status" value="1"/>
</dbReference>
<dbReference type="PRINTS" id="PR01217">
    <property type="entry name" value="PRICHEXTENSN"/>
</dbReference>
<evidence type="ECO:0000313" key="4">
    <source>
        <dbReference type="EMBL" id="KAK9499926.1"/>
    </source>
</evidence>